<name>A0A392U2H5_9FABA</name>
<dbReference type="Proteomes" id="UP000265520">
    <property type="component" value="Unassembled WGS sequence"/>
</dbReference>
<protein>
    <submittedName>
        <fullName evidence="1">Uncharacterized protein</fullName>
    </submittedName>
</protein>
<feature type="non-terminal residue" evidence="1">
    <location>
        <position position="1"/>
    </location>
</feature>
<comment type="caution">
    <text evidence="1">The sequence shown here is derived from an EMBL/GenBank/DDBJ whole genome shotgun (WGS) entry which is preliminary data.</text>
</comment>
<keyword evidence="2" id="KW-1185">Reference proteome</keyword>
<organism evidence="1 2">
    <name type="scientific">Trifolium medium</name>
    <dbReference type="NCBI Taxonomy" id="97028"/>
    <lineage>
        <taxon>Eukaryota</taxon>
        <taxon>Viridiplantae</taxon>
        <taxon>Streptophyta</taxon>
        <taxon>Embryophyta</taxon>
        <taxon>Tracheophyta</taxon>
        <taxon>Spermatophyta</taxon>
        <taxon>Magnoliopsida</taxon>
        <taxon>eudicotyledons</taxon>
        <taxon>Gunneridae</taxon>
        <taxon>Pentapetalae</taxon>
        <taxon>rosids</taxon>
        <taxon>fabids</taxon>
        <taxon>Fabales</taxon>
        <taxon>Fabaceae</taxon>
        <taxon>Papilionoideae</taxon>
        <taxon>50 kb inversion clade</taxon>
        <taxon>NPAAA clade</taxon>
        <taxon>Hologalegina</taxon>
        <taxon>IRL clade</taxon>
        <taxon>Trifolieae</taxon>
        <taxon>Trifolium</taxon>
    </lineage>
</organism>
<proteinExistence type="predicted"/>
<accession>A0A392U2H5</accession>
<evidence type="ECO:0000313" key="1">
    <source>
        <dbReference type="EMBL" id="MCI67288.1"/>
    </source>
</evidence>
<sequence>APVSKDGAQDCLGLLRVAQIHVVRRQLHVFITHVAQEG</sequence>
<evidence type="ECO:0000313" key="2">
    <source>
        <dbReference type="Proteomes" id="UP000265520"/>
    </source>
</evidence>
<reference evidence="1 2" key="1">
    <citation type="journal article" date="2018" name="Front. Plant Sci.">
        <title>Red Clover (Trifolium pratense) and Zigzag Clover (T. medium) - A Picture of Genomic Similarities and Differences.</title>
        <authorList>
            <person name="Dluhosova J."/>
            <person name="Istvanek J."/>
            <person name="Nedelnik J."/>
            <person name="Repkova J."/>
        </authorList>
    </citation>
    <scope>NUCLEOTIDE SEQUENCE [LARGE SCALE GENOMIC DNA]</scope>
    <source>
        <strain evidence="2">cv. 10/8</strain>
        <tissue evidence="1">Leaf</tissue>
    </source>
</reference>
<dbReference type="AlphaFoldDB" id="A0A392U2H5"/>
<dbReference type="EMBL" id="LXQA010713778">
    <property type="protein sequence ID" value="MCI67288.1"/>
    <property type="molecule type" value="Genomic_DNA"/>
</dbReference>